<evidence type="ECO:0000313" key="2">
    <source>
        <dbReference type="Proteomes" id="UP000001485"/>
    </source>
</evidence>
<reference evidence="2" key="1">
    <citation type="submission" date="2009-03" db="EMBL/GenBank/DDBJ databases">
        <title>Complete genome sequence of Edwardsiella ictaluri 93-146.</title>
        <authorList>
            <person name="Williams M.L."/>
            <person name="Gillaspy A.F."/>
            <person name="Dyer D.W."/>
            <person name="Thune R.L."/>
            <person name="Waldbieser G.C."/>
            <person name="Schuster S.C."/>
            <person name="Gipson J."/>
            <person name="Zaitshik J."/>
            <person name="Landry C."/>
            <person name="Lawrence M.L."/>
        </authorList>
    </citation>
    <scope>NUCLEOTIDE SEQUENCE [LARGE SCALE GENOMIC DNA]</scope>
    <source>
        <strain evidence="2">93-146</strain>
    </source>
</reference>
<dbReference type="HOGENOM" id="CLU_3006933_0_0_6"/>
<name>C5BF96_EDWI9</name>
<reference evidence="1 2" key="2">
    <citation type="journal article" date="2012" name="J. Bacteriol.">
        <title>Genome Sequence of Edwardsiella ictaluri 93-146, a Strain Associated with a Natural Channel Catfish Outbreak of Enteric Septicemia of Catfish.</title>
        <authorList>
            <person name="Williams M.L."/>
            <person name="Gillaspy A.F."/>
            <person name="Dyer D.W."/>
            <person name="Thune R.L."/>
            <person name="Waldbieser G.C."/>
            <person name="Schuster S.C."/>
            <person name="Gipson J."/>
            <person name="Zaitshik J."/>
            <person name="Landry C."/>
            <person name="Banes M.M."/>
            <person name="Lawrence M.L."/>
        </authorList>
    </citation>
    <scope>NUCLEOTIDE SEQUENCE [LARGE SCALE GENOMIC DNA]</scope>
    <source>
        <strain evidence="1 2">93-146</strain>
    </source>
</reference>
<accession>C5BF96</accession>
<dbReference type="AlphaFoldDB" id="C5BF96"/>
<dbReference type="EMBL" id="CP001600">
    <property type="protein sequence ID" value="ACR67682.1"/>
    <property type="molecule type" value="Genomic_DNA"/>
</dbReference>
<protein>
    <submittedName>
        <fullName evidence="1">Uncharacterized protein</fullName>
    </submittedName>
</protein>
<proteinExistence type="predicted"/>
<dbReference type="Proteomes" id="UP000001485">
    <property type="component" value="Chromosome"/>
</dbReference>
<evidence type="ECO:0000313" key="1">
    <source>
        <dbReference type="EMBL" id="ACR67682.1"/>
    </source>
</evidence>
<gene>
    <name evidence="1" type="ordered locus">NT01EI_0444</name>
</gene>
<organism evidence="1 2">
    <name type="scientific">Edwardsiella ictaluri (strain 93-146)</name>
    <dbReference type="NCBI Taxonomy" id="634503"/>
    <lineage>
        <taxon>Bacteria</taxon>
        <taxon>Pseudomonadati</taxon>
        <taxon>Pseudomonadota</taxon>
        <taxon>Gammaproteobacteria</taxon>
        <taxon>Enterobacterales</taxon>
        <taxon>Hafniaceae</taxon>
        <taxon>Edwardsiella</taxon>
    </lineage>
</organism>
<sequence length="56" mass="5998">MLDSDMSIILFDDDATSQQRYNTMKNKATIGALATLCALSFGASTAQPPLNEITTT</sequence>
<dbReference type="KEGG" id="eic:NT01EI_0444"/>